<dbReference type="EMBL" id="CM042887">
    <property type="protein sequence ID" value="KAI4330546.1"/>
    <property type="molecule type" value="Genomic_DNA"/>
</dbReference>
<organism evidence="1 2">
    <name type="scientific">Melastoma candidum</name>
    <dbReference type="NCBI Taxonomy" id="119954"/>
    <lineage>
        <taxon>Eukaryota</taxon>
        <taxon>Viridiplantae</taxon>
        <taxon>Streptophyta</taxon>
        <taxon>Embryophyta</taxon>
        <taxon>Tracheophyta</taxon>
        <taxon>Spermatophyta</taxon>
        <taxon>Magnoliopsida</taxon>
        <taxon>eudicotyledons</taxon>
        <taxon>Gunneridae</taxon>
        <taxon>Pentapetalae</taxon>
        <taxon>rosids</taxon>
        <taxon>malvids</taxon>
        <taxon>Myrtales</taxon>
        <taxon>Melastomataceae</taxon>
        <taxon>Melastomatoideae</taxon>
        <taxon>Melastomateae</taxon>
        <taxon>Melastoma</taxon>
    </lineage>
</organism>
<protein>
    <submittedName>
        <fullName evidence="1">Uncharacterized protein</fullName>
    </submittedName>
</protein>
<reference evidence="2" key="1">
    <citation type="journal article" date="2023" name="Front. Plant Sci.">
        <title>Chromosomal-level genome assembly of Melastoma candidum provides insights into trichome evolution.</title>
        <authorList>
            <person name="Zhong Y."/>
            <person name="Wu W."/>
            <person name="Sun C."/>
            <person name="Zou P."/>
            <person name="Liu Y."/>
            <person name="Dai S."/>
            <person name="Zhou R."/>
        </authorList>
    </citation>
    <scope>NUCLEOTIDE SEQUENCE [LARGE SCALE GENOMIC DNA]</scope>
</reference>
<comment type="caution">
    <text evidence="1">The sequence shown here is derived from an EMBL/GenBank/DDBJ whole genome shotgun (WGS) entry which is preliminary data.</text>
</comment>
<name>A0ACB9N2R1_9MYRT</name>
<proteinExistence type="predicted"/>
<evidence type="ECO:0000313" key="2">
    <source>
        <dbReference type="Proteomes" id="UP001057402"/>
    </source>
</evidence>
<sequence>MRQALEHHHHLNQKIKKIHDEKKAALAAQFFAEATLRRVHAAQKDDDMPPIEAIIAPLKAGLILARLEVDTEYLIQPLFFISQFNHLIALAKASVVDDLQNKNQELMKQIEIYQEENKTLDKLHRQMVTKVENLTQMVRELEEAILAVGAAANVVRDFERRLQEMQEEKMMLEREASRAKVSANRVATVVANEWKDGNDKVMLVKPWLEERKFLKACHLFYEHLYLLKGEMQQLRDKLAVAERTARAEAQLKEKYQLRFKVLEEKLKASSNSRAQFDGKILTKGASRRQSLGGAELFLSYTQMDLHQRKSWQDLQLSWNNWRGKSDGTLYDISQKEVIILRRACRERDQSIKEKDDTIEILVKKVDMLNKAMEVEAKRMRREFAIMEKEVATMHGDKELGNRTRGHSALRGAVNCAQPNPTRNGRNM</sequence>
<dbReference type="Proteomes" id="UP001057402">
    <property type="component" value="Chromosome 8"/>
</dbReference>
<gene>
    <name evidence="1" type="ORF">MLD38_028825</name>
</gene>
<evidence type="ECO:0000313" key="1">
    <source>
        <dbReference type="EMBL" id="KAI4330546.1"/>
    </source>
</evidence>
<keyword evidence="2" id="KW-1185">Reference proteome</keyword>
<accession>A0ACB9N2R1</accession>